<proteinExistence type="predicted"/>
<keyword evidence="2" id="KW-1185">Reference proteome</keyword>
<sequence>MAIDNLSQELIDTIIDHASIKRDDLLACSLSWRRFLPRSQFHLFSYIRITSTKHTYLTSTREMFERRPILKTYIRFLKICYLETTAVFWRPLYENNEFVQLMRALCPNGQFKLGLESYQIPIGRIGSFQEPVSWGSFAQVFWQPFIAPNVTSLDLNVPYDIPFPLEFLFQCPKLITLSTNNIFPSPGAITPPLDLPSHHLHLTSLTIDGYDTSMYRLARALLDFGEPCFKNRKLLEFDQFRTLDSQLNSEEDFRAMDDIIARSTETLEFCKFRMEPKSRHFNVEDQESMLEAIKSSKLHLTVKLPAFKRLGIHFPSGGSEDNPNKFLIAAELVRAFTSNSKLSRLSLQIRLLYPEDSESWQWASYHHDWRPLDEALFDLGQIVRGRIVLEIFVVAMEGFQYVSTGPGDWDAVKDHAWKLGCEVNLEGENFLRSNLPITSTSEFVSCRYNLQFNIELSSLNHIQYPS</sequence>
<evidence type="ECO:0000313" key="2">
    <source>
        <dbReference type="Proteomes" id="UP000807306"/>
    </source>
</evidence>
<organism evidence="1 2">
    <name type="scientific">Crepidotus variabilis</name>
    <dbReference type="NCBI Taxonomy" id="179855"/>
    <lineage>
        <taxon>Eukaryota</taxon>
        <taxon>Fungi</taxon>
        <taxon>Dikarya</taxon>
        <taxon>Basidiomycota</taxon>
        <taxon>Agaricomycotina</taxon>
        <taxon>Agaricomycetes</taxon>
        <taxon>Agaricomycetidae</taxon>
        <taxon>Agaricales</taxon>
        <taxon>Agaricineae</taxon>
        <taxon>Crepidotaceae</taxon>
        <taxon>Crepidotus</taxon>
    </lineage>
</organism>
<dbReference type="Proteomes" id="UP000807306">
    <property type="component" value="Unassembled WGS sequence"/>
</dbReference>
<reference evidence="1" key="1">
    <citation type="submission" date="2020-11" db="EMBL/GenBank/DDBJ databases">
        <authorList>
            <consortium name="DOE Joint Genome Institute"/>
            <person name="Ahrendt S."/>
            <person name="Riley R."/>
            <person name="Andreopoulos W."/>
            <person name="Labutti K."/>
            <person name="Pangilinan J."/>
            <person name="Ruiz-Duenas F.J."/>
            <person name="Barrasa J.M."/>
            <person name="Sanchez-Garcia M."/>
            <person name="Camarero S."/>
            <person name="Miyauchi S."/>
            <person name="Serrano A."/>
            <person name="Linde D."/>
            <person name="Babiker R."/>
            <person name="Drula E."/>
            <person name="Ayuso-Fernandez I."/>
            <person name="Pacheco R."/>
            <person name="Padilla G."/>
            <person name="Ferreira P."/>
            <person name="Barriuso J."/>
            <person name="Kellner H."/>
            <person name="Castanera R."/>
            <person name="Alfaro M."/>
            <person name="Ramirez L."/>
            <person name="Pisabarro A.G."/>
            <person name="Kuo A."/>
            <person name="Tritt A."/>
            <person name="Lipzen A."/>
            <person name="He G."/>
            <person name="Yan M."/>
            <person name="Ng V."/>
            <person name="Cullen D."/>
            <person name="Martin F."/>
            <person name="Rosso M.-N."/>
            <person name="Henrissat B."/>
            <person name="Hibbett D."/>
            <person name="Martinez A.T."/>
            <person name="Grigoriev I.V."/>
        </authorList>
    </citation>
    <scope>NUCLEOTIDE SEQUENCE</scope>
    <source>
        <strain evidence="1">CBS 506.95</strain>
    </source>
</reference>
<dbReference type="EMBL" id="MU157825">
    <property type="protein sequence ID" value="KAF9535044.1"/>
    <property type="molecule type" value="Genomic_DNA"/>
</dbReference>
<evidence type="ECO:0000313" key="1">
    <source>
        <dbReference type="EMBL" id="KAF9535044.1"/>
    </source>
</evidence>
<dbReference type="AlphaFoldDB" id="A0A9P6EUR0"/>
<comment type="caution">
    <text evidence="1">The sequence shown here is derived from an EMBL/GenBank/DDBJ whole genome shotgun (WGS) entry which is preliminary data.</text>
</comment>
<accession>A0A9P6EUR0</accession>
<name>A0A9P6EUR0_9AGAR</name>
<protein>
    <submittedName>
        <fullName evidence="1">Uncharacterized protein</fullName>
    </submittedName>
</protein>
<gene>
    <name evidence="1" type="ORF">CPB83DRAFT_843384</name>
</gene>
<dbReference type="OrthoDB" id="2863836at2759"/>